<keyword evidence="11" id="KW-1185">Reference proteome</keyword>
<evidence type="ECO:0000256" key="3">
    <source>
        <dbReference type="ARBA" id="ARBA00022777"/>
    </source>
</evidence>
<dbReference type="FunFam" id="1.10.510.10:FF:000051">
    <property type="entry name" value="Receptor-like serine/threonine-protein kinase ALE2"/>
    <property type="match status" value="1"/>
</dbReference>
<dbReference type="AlphaFoldDB" id="A0A0Q3FPJ4"/>
<dbReference type="InterPro" id="IPR057597">
    <property type="entry name" value="ALE2_N"/>
</dbReference>
<dbReference type="FunFam" id="3.30.200.20:FF:000146">
    <property type="entry name" value="receptor-like serine/threonine-protein kinase ALE2"/>
    <property type="match status" value="1"/>
</dbReference>
<organism evidence="9">
    <name type="scientific">Brachypodium distachyon</name>
    <name type="common">Purple false brome</name>
    <name type="synonym">Trachynia distachya</name>
    <dbReference type="NCBI Taxonomy" id="15368"/>
    <lineage>
        <taxon>Eukaryota</taxon>
        <taxon>Viridiplantae</taxon>
        <taxon>Streptophyta</taxon>
        <taxon>Embryophyta</taxon>
        <taxon>Tracheophyta</taxon>
        <taxon>Spermatophyta</taxon>
        <taxon>Magnoliopsida</taxon>
        <taxon>Liliopsida</taxon>
        <taxon>Poales</taxon>
        <taxon>Poaceae</taxon>
        <taxon>BOP clade</taxon>
        <taxon>Pooideae</taxon>
        <taxon>Stipodae</taxon>
        <taxon>Brachypodieae</taxon>
        <taxon>Brachypodium</taxon>
    </lineage>
</organism>
<dbReference type="InterPro" id="IPR017441">
    <property type="entry name" value="Protein_kinase_ATP_BS"/>
</dbReference>
<feature type="binding site" evidence="5">
    <location>
        <position position="427"/>
    </location>
    <ligand>
        <name>ATP</name>
        <dbReference type="ChEBI" id="CHEBI:30616"/>
    </ligand>
</feature>
<proteinExistence type="predicted"/>
<feature type="compositionally biased region" description="Basic residues" evidence="6">
    <location>
        <begin position="120"/>
        <end position="131"/>
    </location>
</feature>
<evidence type="ECO:0000256" key="6">
    <source>
        <dbReference type="SAM" id="MobiDB-lite"/>
    </source>
</evidence>
<keyword evidence="7" id="KW-1133">Transmembrane helix</keyword>
<keyword evidence="7" id="KW-0812">Transmembrane</keyword>
<name>A0A0Q3FPJ4_BRADI</name>
<keyword evidence="2 5" id="KW-0547">Nucleotide-binding</keyword>
<feature type="transmembrane region" description="Helical" evidence="7">
    <location>
        <begin position="307"/>
        <end position="331"/>
    </location>
</feature>
<dbReference type="PROSITE" id="PS00108">
    <property type="entry name" value="PROTEIN_KINASE_ST"/>
    <property type="match status" value="1"/>
</dbReference>
<dbReference type="EMBL" id="CM000882">
    <property type="protein sequence ID" value="KQK01336.1"/>
    <property type="molecule type" value="Genomic_DNA"/>
</dbReference>
<evidence type="ECO:0000256" key="2">
    <source>
        <dbReference type="ARBA" id="ARBA00022741"/>
    </source>
</evidence>
<evidence type="ECO:0000256" key="4">
    <source>
        <dbReference type="ARBA" id="ARBA00022840"/>
    </source>
</evidence>
<dbReference type="SUPFAM" id="SSF56112">
    <property type="entry name" value="Protein kinase-like (PK-like)"/>
    <property type="match status" value="1"/>
</dbReference>
<dbReference type="InterPro" id="IPR008271">
    <property type="entry name" value="Ser/Thr_kinase_AS"/>
</dbReference>
<dbReference type="GO" id="GO:0004672">
    <property type="term" value="F:protein kinase activity"/>
    <property type="evidence" value="ECO:0000318"/>
    <property type="project" value="GO_Central"/>
</dbReference>
<gene>
    <name evidence="10" type="primary">LOC104583844</name>
    <name evidence="9" type="ORF">BRADI_3g55237v3</name>
</gene>
<dbReference type="RefSeq" id="XP_014757173.1">
    <property type="nucleotide sequence ID" value="XM_014901687.2"/>
</dbReference>
<keyword evidence="7" id="KW-0472">Membrane</keyword>
<dbReference type="Gene3D" id="1.10.510.10">
    <property type="entry name" value="Transferase(Phosphotransferase) domain 1"/>
    <property type="match status" value="1"/>
</dbReference>
<dbReference type="GeneID" id="104583844"/>
<dbReference type="OrthoDB" id="1901798at2759"/>
<feature type="region of interest" description="Disordered" evidence="6">
    <location>
        <begin position="13"/>
        <end position="32"/>
    </location>
</feature>
<dbReference type="ExpressionAtlas" id="A0A0Q3FPJ4">
    <property type="expression patterns" value="baseline"/>
</dbReference>
<dbReference type="CDD" id="cd14066">
    <property type="entry name" value="STKc_IRAK"/>
    <property type="match status" value="1"/>
</dbReference>
<reference evidence="10" key="3">
    <citation type="submission" date="2018-08" db="UniProtKB">
        <authorList>
            <consortium name="EnsemblPlants"/>
        </authorList>
    </citation>
    <scope>IDENTIFICATION</scope>
    <source>
        <strain evidence="10">cv. Bd21</strain>
    </source>
</reference>
<dbReference type="Proteomes" id="UP000008810">
    <property type="component" value="Chromosome 3"/>
</dbReference>
<evidence type="ECO:0000256" key="5">
    <source>
        <dbReference type="PROSITE-ProRule" id="PRU10141"/>
    </source>
</evidence>
<reference evidence="9 10" key="1">
    <citation type="journal article" date="2010" name="Nature">
        <title>Genome sequencing and analysis of the model grass Brachypodium distachyon.</title>
        <authorList>
            <consortium name="International Brachypodium Initiative"/>
        </authorList>
    </citation>
    <scope>NUCLEOTIDE SEQUENCE [LARGE SCALE GENOMIC DNA]</scope>
    <source>
        <strain evidence="9 10">Bd21</strain>
    </source>
</reference>
<dbReference type="STRING" id="15368.A0A0Q3FPJ4"/>
<dbReference type="InterPro" id="IPR011009">
    <property type="entry name" value="Kinase-like_dom_sf"/>
</dbReference>
<dbReference type="PROSITE" id="PS50011">
    <property type="entry name" value="PROTEIN_KINASE_DOM"/>
    <property type="match status" value="1"/>
</dbReference>
<dbReference type="PROSITE" id="PS00107">
    <property type="entry name" value="PROTEIN_KINASE_ATP"/>
    <property type="match status" value="1"/>
</dbReference>
<keyword evidence="3" id="KW-0418">Kinase</keyword>
<dbReference type="EnsemblPlants" id="KQK01336">
    <property type="protein sequence ID" value="KQK01336"/>
    <property type="gene ID" value="BRADI_3g55237v3"/>
</dbReference>
<evidence type="ECO:0000313" key="11">
    <source>
        <dbReference type="Proteomes" id="UP000008810"/>
    </source>
</evidence>
<evidence type="ECO:0000256" key="7">
    <source>
        <dbReference type="SAM" id="Phobius"/>
    </source>
</evidence>
<dbReference type="Gramene" id="KQK01336">
    <property type="protein sequence ID" value="KQK01336"/>
    <property type="gene ID" value="BRADI_3g55237v3"/>
</dbReference>
<keyword evidence="1" id="KW-0808">Transferase</keyword>
<sequence length="794" mass="86856">MHANLLPSFFPSSLPHSSSRCKPRPAPEPRPPIPIRAFQKLPDPPRRQWCSAPGAEMCGAGFFLFIMLLPAGCAFHANILPGPALVPSNFPETRVFGPRISPAFSPRTLSPQSPGIGVRSRSHKHHRRSHHAPPPSSSLPPEAGCSSTVCTEPMSTTPIGSPCGCVLPLSVIIDLHVAPYLLFMHIAELEVEVAAGTFLKQSQVKIMAAIENITDGQKTRVTVYLVPLREHFDSYTAYLISDRFWNKKIQINSSVFGDYEVINITYPGLGSAPPSISSGLVSGPPGKGEDPITADVDLLKKKKLDSWIIIVASGSSLALIMACIGLVILGLKWIKLKRLQEAESPAITPAVNRRHGGRSILSTSLVSSASASMLSTVATCAASVKTFSLAQLEKATDGFNSRRILGQGGFGCVYHGTMDDGNEIAVKLLTREDRSGDREFVAEVEMLSRLHHRNLVKLIGICIERTRRCLVYELIRNGSVESHLHGADKDKGMLNWDVRMKIALGAARGLAYLHEDSNPHVIHRDFKGSNILLEEDFTPKVTDFGLAREATNGILPISTRVMGTFGYVAPEYAMTGHLLVKSDVYSYGVVLLELLSGRKPVGMSDNMDPQNLVTWACPLLSHKEGLERLIDPSLNGNFNFDNVAKVASIASVCVHGDPSQRPFMGEVVQALKLIYNEAEEACGDSYSNRDSSCDPDDDRQGGFIFESGSGSWWNSGASGCLDYRNSPPFINMEYSSDRIERRQEYDYHSVVSTGARVQKPAMHSRSAPLRIKKLSPSHWSRGSFSEHGWSHPHH</sequence>
<dbReference type="Pfam" id="PF00069">
    <property type="entry name" value="Pkinase"/>
    <property type="match status" value="1"/>
</dbReference>
<feature type="region of interest" description="Disordered" evidence="6">
    <location>
        <begin position="101"/>
        <end position="144"/>
    </location>
</feature>
<dbReference type="Gene3D" id="3.30.200.20">
    <property type="entry name" value="Phosphorylase Kinase, domain 1"/>
    <property type="match status" value="1"/>
</dbReference>
<dbReference type="FunCoup" id="A0A0Q3FPJ4">
    <property type="interactions" value="684"/>
</dbReference>
<dbReference type="GO" id="GO:0005524">
    <property type="term" value="F:ATP binding"/>
    <property type="evidence" value="ECO:0007669"/>
    <property type="project" value="UniProtKB-UniRule"/>
</dbReference>
<dbReference type="InterPro" id="IPR000719">
    <property type="entry name" value="Prot_kinase_dom"/>
</dbReference>
<protein>
    <recommendedName>
        <fullName evidence="8">Protein kinase domain-containing protein</fullName>
    </recommendedName>
</protein>
<feature type="domain" description="Protein kinase" evidence="8">
    <location>
        <begin position="399"/>
        <end position="674"/>
    </location>
</feature>
<evidence type="ECO:0000256" key="1">
    <source>
        <dbReference type="ARBA" id="ARBA00022679"/>
    </source>
</evidence>
<evidence type="ECO:0000259" key="8">
    <source>
        <dbReference type="PROSITE" id="PS50011"/>
    </source>
</evidence>
<keyword evidence="4 5" id="KW-0067">ATP-binding</keyword>
<dbReference type="Pfam" id="PF23180">
    <property type="entry name" value="ALE2_N"/>
    <property type="match status" value="1"/>
</dbReference>
<evidence type="ECO:0000313" key="10">
    <source>
        <dbReference type="EnsemblPlants" id="KQK01336"/>
    </source>
</evidence>
<dbReference type="PANTHER" id="PTHR47989:SF40">
    <property type="entry name" value="RECEPTOR-LIKE SERINE_THREONINE-PROTEIN KINASE ALE2"/>
    <property type="match status" value="1"/>
</dbReference>
<dbReference type="GO" id="GO:0048367">
    <property type="term" value="P:shoot system development"/>
    <property type="evidence" value="ECO:0000318"/>
    <property type="project" value="GO_Central"/>
</dbReference>
<evidence type="ECO:0000313" key="9">
    <source>
        <dbReference type="EMBL" id="KQK01336.1"/>
    </source>
</evidence>
<reference evidence="9" key="2">
    <citation type="submission" date="2017-06" db="EMBL/GenBank/DDBJ databases">
        <title>WGS assembly of Brachypodium distachyon.</title>
        <authorList>
            <consortium name="The International Brachypodium Initiative"/>
            <person name="Lucas S."/>
            <person name="Harmon-Smith M."/>
            <person name="Lail K."/>
            <person name="Tice H."/>
            <person name="Grimwood J."/>
            <person name="Bruce D."/>
            <person name="Barry K."/>
            <person name="Shu S."/>
            <person name="Lindquist E."/>
            <person name="Wang M."/>
            <person name="Pitluck S."/>
            <person name="Vogel J.P."/>
            <person name="Garvin D.F."/>
            <person name="Mockler T.C."/>
            <person name="Schmutz J."/>
            <person name="Rokhsar D."/>
            <person name="Bevan M.W."/>
        </authorList>
    </citation>
    <scope>NUCLEOTIDE SEQUENCE</scope>
    <source>
        <strain evidence="9">Bd21</strain>
    </source>
</reference>
<dbReference type="PANTHER" id="PTHR47989">
    <property type="entry name" value="OS01G0750732 PROTEIN"/>
    <property type="match status" value="1"/>
</dbReference>
<accession>A0A0Q3FPJ4</accession>